<dbReference type="EMBL" id="BSFI01000023">
    <property type="protein sequence ID" value="GLK69702.1"/>
    <property type="molecule type" value="Genomic_DNA"/>
</dbReference>
<protein>
    <recommendedName>
        <fullName evidence="4">EpsG family protein</fullName>
    </recommendedName>
</protein>
<proteinExistence type="predicted"/>
<accession>A0A9W6MXA9</accession>
<reference evidence="2" key="2">
    <citation type="submission" date="2023-01" db="EMBL/GenBank/DDBJ databases">
        <authorList>
            <person name="Sun Q."/>
            <person name="Evtushenko L."/>
        </authorList>
    </citation>
    <scope>NUCLEOTIDE SEQUENCE</scope>
    <source>
        <strain evidence="2">VKM B-2347</strain>
    </source>
</reference>
<feature type="transmembrane region" description="Helical" evidence="1">
    <location>
        <begin position="26"/>
        <end position="45"/>
    </location>
</feature>
<keyword evidence="1" id="KW-1133">Transmembrane helix</keyword>
<reference evidence="2" key="1">
    <citation type="journal article" date="2014" name="Int. J. Syst. Evol. Microbiol.">
        <title>Complete genome sequence of Corynebacterium casei LMG S-19264T (=DSM 44701T), isolated from a smear-ripened cheese.</title>
        <authorList>
            <consortium name="US DOE Joint Genome Institute (JGI-PGF)"/>
            <person name="Walter F."/>
            <person name="Albersmeier A."/>
            <person name="Kalinowski J."/>
            <person name="Ruckert C."/>
        </authorList>
    </citation>
    <scope>NUCLEOTIDE SEQUENCE</scope>
    <source>
        <strain evidence="2">VKM B-2347</strain>
    </source>
</reference>
<dbReference type="Proteomes" id="UP001143372">
    <property type="component" value="Unassembled WGS sequence"/>
</dbReference>
<dbReference type="RefSeq" id="WP_271169923.1">
    <property type="nucleotide sequence ID" value="NZ_BSFI01000023.1"/>
</dbReference>
<feature type="transmembrane region" description="Helical" evidence="1">
    <location>
        <begin position="285"/>
        <end position="304"/>
    </location>
</feature>
<dbReference type="AlphaFoldDB" id="A0A9W6MXA9"/>
<dbReference type="InterPro" id="IPR049458">
    <property type="entry name" value="EpsG-like"/>
</dbReference>
<evidence type="ECO:0000256" key="1">
    <source>
        <dbReference type="SAM" id="Phobius"/>
    </source>
</evidence>
<organism evidence="2 3">
    <name type="scientific">Hansschlegelia plantiphila</name>
    <dbReference type="NCBI Taxonomy" id="374655"/>
    <lineage>
        <taxon>Bacteria</taxon>
        <taxon>Pseudomonadati</taxon>
        <taxon>Pseudomonadota</taxon>
        <taxon>Alphaproteobacteria</taxon>
        <taxon>Hyphomicrobiales</taxon>
        <taxon>Methylopilaceae</taxon>
        <taxon>Hansschlegelia</taxon>
    </lineage>
</organism>
<keyword evidence="3" id="KW-1185">Reference proteome</keyword>
<feature type="transmembrane region" description="Helical" evidence="1">
    <location>
        <begin position="311"/>
        <end position="330"/>
    </location>
</feature>
<feature type="transmembrane region" description="Helical" evidence="1">
    <location>
        <begin position="89"/>
        <end position="108"/>
    </location>
</feature>
<evidence type="ECO:0008006" key="4">
    <source>
        <dbReference type="Google" id="ProtNLM"/>
    </source>
</evidence>
<feature type="transmembrane region" description="Helical" evidence="1">
    <location>
        <begin position="191"/>
        <end position="208"/>
    </location>
</feature>
<feature type="transmembrane region" description="Helical" evidence="1">
    <location>
        <begin position="158"/>
        <end position="184"/>
    </location>
</feature>
<keyword evidence="1" id="KW-0472">Membrane</keyword>
<keyword evidence="1" id="KW-0812">Transmembrane</keyword>
<name>A0A9W6MXA9_9HYPH</name>
<sequence>MIYNLIFFSSALANVFTSNQRHARHALYIAIILFLFVFVGFRWHVGCDWGSYRNHAESFGPLPFSEAFAGSEQAYWLLVIALNRLGFEYPAINVVTSAVFFLGVHSIARRQPDPLLYITLLFPLLVTGIPMSATRQALAMGILCFAFNAFQDRSAVRFVGWVVLAALFHQSAIAFICLAPILVATSLQGKIALGVLLAAPAAYFLLTSNAAQSYTDLYVGTIHDAAGGPARVAIVAMTGSAFLLFLRKRWRYFSPHDYELALYFSIIMIMAAPLVLYSSVIGDRFGYYTMLVAYIIQSKAYLMYRGSERIFVFSLPLIVSGAALLGWTQLSSIFTMCWTPYQTWWGWRI</sequence>
<dbReference type="Pfam" id="PF14897">
    <property type="entry name" value="EpsG"/>
    <property type="match status" value="1"/>
</dbReference>
<gene>
    <name evidence="2" type="ORF">GCM10008179_33400</name>
</gene>
<evidence type="ECO:0000313" key="2">
    <source>
        <dbReference type="EMBL" id="GLK69702.1"/>
    </source>
</evidence>
<evidence type="ECO:0000313" key="3">
    <source>
        <dbReference type="Proteomes" id="UP001143372"/>
    </source>
</evidence>
<feature type="transmembrane region" description="Helical" evidence="1">
    <location>
        <begin position="228"/>
        <end position="246"/>
    </location>
</feature>
<feature type="transmembrane region" description="Helical" evidence="1">
    <location>
        <begin position="258"/>
        <end position="279"/>
    </location>
</feature>
<comment type="caution">
    <text evidence="2">The sequence shown here is derived from an EMBL/GenBank/DDBJ whole genome shotgun (WGS) entry which is preliminary data.</text>
</comment>
<feature type="transmembrane region" description="Helical" evidence="1">
    <location>
        <begin position="115"/>
        <end position="138"/>
    </location>
</feature>